<keyword evidence="2" id="KW-0862">Zinc</keyword>
<dbReference type="Gene3D" id="4.10.60.10">
    <property type="entry name" value="Zinc finger, CCHC-type"/>
    <property type="match status" value="2"/>
</dbReference>
<evidence type="ECO:0000259" key="3">
    <source>
        <dbReference type="PROSITE" id="PS50158"/>
    </source>
</evidence>
<keyword evidence="1" id="KW-0519">Myristate</keyword>
<feature type="domain" description="CCHC-type" evidence="3">
    <location>
        <begin position="112"/>
        <end position="128"/>
    </location>
</feature>
<feature type="domain" description="CCHC-type" evidence="3">
    <location>
        <begin position="65"/>
        <end position="81"/>
    </location>
</feature>
<sequence>AGRMRRGEGKCADPQKVLQSLKNADPSIADMIKACQDVGTASHKMALLADMLAARLDAGTAQRMKCYSCGEPGHVQRDCKKPKQAHKNACAIPTRPYMLAARLDAGTAQRMKCYSCGEPGHVQRDCKKPKQAHKNACAIPTRPCARCRRGLHWARECHTYLEVKLANWMITSSACYR</sequence>
<dbReference type="InterPro" id="IPR008916">
    <property type="entry name" value="Retrov_capsid_C"/>
</dbReference>
<dbReference type="GO" id="GO:0008270">
    <property type="term" value="F:zinc ion binding"/>
    <property type="evidence" value="ECO:0007669"/>
    <property type="project" value="UniProtKB-KW"/>
</dbReference>
<dbReference type="SMART" id="SM00343">
    <property type="entry name" value="ZnF_C2HC"/>
    <property type="match status" value="3"/>
</dbReference>
<evidence type="ECO:0000256" key="1">
    <source>
        <dbReference type="ARBA" id="ARBA00022707"/>
    </source>
</evidence>
<keyword evidence="5" id="KW-1185">Reference proteome</keyword>
<dbReference type="Gene3D" id="1.10.1200.30">
    <property type="match status" value="1"/>
</dbReference>
<evidence type="ECO:0000313" key="5">
    <source>
        <dbReference type="Proteomes" id="UP000000539"/>
    </source>
</evidence>
<dbReference type="GeneTree" id="ENSGT01070000257233"/>
<reference evidence="4" key="1">
    <citation type="submission" date="2020-11" db="EMBL/GenBank/DDBJ databases">
        <title>Gallus gallus (Chicken) genome, bGalGal1, GRCg7b, maternal haplotype autosomes + Z &amp; W.</title>
        <authorList>
            <person name="Warren W."/>
            <person name="Formenti G."/>
            <person name="Fedrigo O."/>
            <person name="Haase B."/>
            <person name="Mountcastle J."/>
            <person name="Balacco J."/>
            <person name="Tracey A."/>
            <person name="Schneider V."/>
            <person name="Okimoto R."/>
            <person name="Cheng H."/>
            <person name="Hawken R."/>
            <person name="Howe K."/>
            <person name="Jarvis E.D."/>
        </authorList>
    </citation>
    <scope>NUCLEOTIDE SEQUENCE [LARGE SCALE GENOMIC DNA]</scope>
    <source>
        <strain evidence="4">Broiler</strain>
    </source>
</reference>
<accession>A0A8V0XUM8</accession>
<evidence type="ECO:0000256" key="2">
    <source>
        <dbReference type="PROSITE-ProRule" id="PRU00047"/>
    </source>
</evidence>
<keyword evidence="1" id="KW-0449">Lipoprotein</keyword>
<dbReference type="Ensembl" id="ENSGALT00010017556.1">
    <property type="protein sequence ID" value="ENSGALP00010009703.1"/>
    <property type="gene ID" value="ENSGALG00010007372.1"/>
</dbReference>
<dbReference type="InterPro" id="IPR036875">
    <property type="entry name" value="Znf_CCHC_sf"/>
</dbReference>
<dbReference type="SUPFAM" id="SSF57756">
    <property type="entry name" value="Retrovirus zinc finger-like domains"/>
    <property type="match status" value="2"/>
</dbReference>
<proteinExistence type="predicted"/>
<dbReference type="PANTHER" id="PTHR40389">
    <property type="entry name" value="ENDOGENOUS RETROVIRUS GROUP K MEMBER 24 GAG POLYPROTEIN-RELATED"/>
    <property type="match status" value="1"/>
</dbReference>
<dbReference type="PROSITE" id="PS50158">
    <property type="entry name" value="ZF_CCHC"/>
    <property type="match status" value="2"/>
</dbReference>
<reference evidence="4" key="3">
    <citation type="submission" date="2025-09" db="UniProtKB">
        <authorList>
            <consortium name="Ensembl"/>
        </authorList>
    </citation>
    <scope>IDENTIFICATION</scope>
    <source>
        <strain evidence="4">broiler</strain>
    </source>
</reference>
<organism evidence="4 5">
    <name type="scientific">Gallus gallus</name>
    <name type="common">Chicken</name>
    <dbReference type="NCBI Taxonomy" id="9031"/>
    <lineage>
        <taxon>Eukaryota</taxon>
        <taxon>Metazoa</taxon>
        <taxon>Chordata</taxon>
        <taxon>Craniata</taxon>
        <taxon>Vertebrata</taxon>
        <taxon>Euteleostomi</taxon>
        <taxon>Archelosauria</taxon>
        <taxon>Archosauria</taxon>
        <taxon>Dinosauria</taxon>
        <taxon>Saurischia</taxon>
        <taxon>Theropoda</taxon>
        <taxon>Coelurosauria</taxon>
        <taxon>Aves</taxon>
        <taxon>Neognathae</taxon>
        <taxon>Galloanserae</taxon>
        <taxon>Galliformes</taxon>
        <taxon>Phasianidae</taxon>
        <taxon>Phasianinae</taxon>
        <taxon>Gallus</taxon>
    </lineage>
</organism>
<protein>
    <recommendedName>
        <fullName evidence="3">CCHC-type domain-containing protein</fullName>
    </recommendedName>
</protein>
<dbReference type="AlphaFoldDB" id="A0A8V0XUM8"/>
<dbReference type="GO" id="GO:0003676">
    <property type="term" value="F:nucleic acid binding"/>
    <property type="evidence" value="ECO:0007669"/>
    <property type="project" value="InterPro"/>
</dbReference>
<name>A0A8V0XUM8_CHICK</name>
<keyword evidence="2" id="KW-0863">Zinc-finger</keyword>
<dbReference type="InterPro" id="IPR050195">
    <property type="entry name" value="Primate_lentivir_Gag_pol-like"/>
</dbReference>
<dbReference type="Proteomes" id="UP000000539">
    <property type="component" value="Chromosome Z"/>
</dbReference>
<dbReference type="PANTHER" id="PTHR40389:SF2">
    <property type="entry name" value="ENDOGENOUS RETROVIRUS GROUP K MEMBER 24 GAG POLYPROTEIN-RELATED"/>
    <property type="match status" value="1"/>
</dbReference>
<dbReference type="InterPro" id="IPR001878">
    <property type="entry name" value="Znf_CCHC"/>
</dbReference>
<keyword evidence="2" id="KW-0479">Metal-binding</keyword>
<reference evidence="4" key="2">
    <citation type="submission" date="2025-08" db="UniProtKB">
        <authorList>
            <consortium name="Ensembl"/>
        </authorList>
    </citation>
    <scope>IDENTIFICATION</scope>
    <source>
        <strain evidence="4">broiler</strain>
    </source>
</reference>
<evidence type="ECO:0000313" key="4">
    <source>
        <dbReference type="Ensembl" id="ENSGALP00010009703.1"/>
    </source>
</evidence>
<dbReference type="Pfam" id="PF00098">
    <property type="entry name" value="zf-CCHC"/>
    <property type="match status" value="2"/>
</dbReference>